<evidence type="ECO:0000313" key="14">
    <source>
        <dbReference type="Proteomes" id="UP000192050"/>
    </source>
</evidence>
<dbReference type="Proteomes" id="UP000192050">
    <property type="component" value="Chromosome"/>
</dbReference>
<dbReference type="EC" id="6.1.1.17" evidence="10"/>
<keyword evidence="14" id="KW-1185">Reference proteome</keyword>
<dbReference type="SUPFAM" id="SSF50715">
    <property type="entry name" value="Ribosomal protein L25-like"/>
    <property type="match status" value="1"/>
</dbReference>
<reference evidence="13 14" key="1">
    <citation type="submission" date="2011-10" db="EMBL/GenBank/DDBJ databases">
        <title>Metabolic and evolutionary patterns in the extreme acidophile Ferroplasma acidiphilum.</title>
        <authorList>
            <person name="Golyshina O.V."/>
            <person name="Kozyavkin S.A."/>
            <person name="Tatusov R.L."/>
            <person name="Slesarev A.I."/>
            <person name="Golyshin P.N."/>
        </authorList>
    </citation>
    <scope>NUCLEOTIDE SEQUENCE [LARGE SCALE GENOMIC DNA]</scope>
    <source>
        <strain evidence="14">Y</strain>
    </source>
</reference>
<keyword evidence="4 10" id="KW-0436">Ligase</keyword>
<proteinExistence type="inferred from homology"/>
<dbReference type="Gene3D" id="2.40.240.10">
    <property type="entry name" value="Ribosomal Protein L25, Chain P"/>
    <property type="match status" value="1"/>
</dbReference>
<dbReference type="Pfam" id="PF00749">
    <property type="entry name" value="tRNA-synt_1c"/>
    <property type="match status" value="1"/>
</dbReference>
<gene>
    <name evidence="13" type="primary">glnS</name>
    <name evidence="10" type="synonym">gltX</name>
    <name evidence="13" type="ORF">FAD_0370</name>
</gene>
<dbReference type="PRINTS" id="PR00987">
    <property type="entry name" value="TRNASYNTHGLU"/>
</dbReference>
<comment type="catalytic activity">
    <reaction evidence="9 10">
        <text>tRNA(Glu) + L-glutamate + ATP = L-glutamyl-tRNA(Glu) + AMP + diphosphate</text>
        <dbReference type="Rhea" id="RHEA:23540"/>
        <dbReference type="Rhea" id="RHEA-COMP:9663"/>
        <dbReference type="Rhea" id="RHEA-COMP:9680"/>
        <dbReference type="ChEBI" id="CHEBI:29985"/>
        <dbReference type="ChEBI" id="CHEBI:30616"/>
        <dbReference type="ChEBI" id="CHEBI:33019"/>
        <dbReference type="ChEBI" id="CHEBI:78442"/>
        <dbReference type="ChEBI" id="CHEBI:78520"/>
        <dbReference type="ChEBI" id="CHEBI:456215"/>
        <dbReference type="EC" id="6.1.1.17"/>
    </reaction>
</comment>
<dbReference type="GO" id="GO:0004818">
    <property type="term" value="F:glutamate-tRNA ligase activity"/>
    <property type="evidence" value="ECO:0007669"/>
    <property type="project" value="UniProtKB-UniRule"/>
</dbReference>
<dbReference type="InterPro" id="IPR014729">
    <property type="entry name" value="Rossmann-like_a/b/a_fold"/>
</dbReference>
<evidence type="ECO:0000256" key="3">
    <source>
        <dbReference type="ARBA" id="ARBA00022490"/>
    </source>
</evidence>
<evidence type="ECO:0000256" key="4">
    <source>
        <dbReference type="ARBA" id="ARBA00022598"/>
    </source>
</evidence>
<dbReference type="InterPro" id="IPR001412">
    <property type="entry name" value="aa-tRNA-synth_I_CS"/>
</dbReference>
<dbReference type="InterPro" id="IPR020056">
    <property type="entry name" value="Rbsml_bL25/Gln-tRNA_synth_N"/>
</dbReference>
<dbReference type="RefSeq" id="WP_081141545.1">
    <property type="nucleotide sequence ID" value="NZ_CP015363.1"/>
</dbReference>
<keyword evidence="8 10" id="KW-0030">Aminoacyl-tRNA synthetase</keyword>
<dbReference type="SUPFAM" id="SSF52374">
    <property type="entry name" value="Nucleotidylyl transferase"/>
    <property type="match status" value="1"/>
</dbReference>
<name>A0A1V0N2H2_9ARCH</name>
<dbReference type="InterPro" id="IPR020058">
    <property type="entry name" value="Glu/Gln-tRNA-synth_Ib_cat-dom"/>
</dbReference>
<comment type="subcellular location">
    <subcellularLocation>
        <location evidence="1 10">Cytoplasm</location>
    </subcellularLocation>
</comment>
<dbReference type="STRING" id="74969.FAD_0370"/>
<evidence type="ECO:0000256" key="10">
    <source>
        <dbReference type="HAMAP-Rule" id="MF_02076"/>
    </source>
</evidence>
<dbReference type="GO" id="GO:0005524">
    <property type="term" value="F:ATP binding"/>
    <property type="evidence" value="ECO:0007669"/>
    <property type="project" value="UniProtKB-UniRule"/>
</dbReference>
<evidence type="ECO:0000256" key="2">
    <source>
        <dbReference type="ARBA" id="ARBA00008927"/>
    </source>
</evidence>
<keyword evidence="7 10" id="KW-0648">Protein biosynthesis</keyword>
<feature type="domain" description="Glutamyl/glutaminyl-tRNA synthetase class Ib catalytic" evidence="11">
    <location>
        <begin position="95"/>
        <end position="397"/>
    </location>
</feature>
<dbReference type="InterPro" id="IPR020059">
    <property type="entry name" value="Glu/Gln-tRNA-synth_Ib_codon-bd"/>
</dbReference>
<dbReference type="PANTHER" id="PTHR43097">
    <property type="entry name" value="GLUTAMINE-TRNA LIGASE"/>
    <property type="match status" value="1"/>
</dbReference>
<dbReference type="GO" id="GO:0005829">
    <property type="term" value="C:cytosol"/>
    <property type="evidence" value="ECO:0007669"/>
    <property type="project" value="TreeGrafter"/>
</dbReference>
<evidence type="ECO:0000259" key="12">
    <source>
        <dbReference type="Pfam" id="PF03950"/>
    </source>
</evidence>
<dbReference type="EMBL" id="CP015363">
    <property type="protein sequence ID" value="ARD84291.1"/>
    <property type="molecule type" value="Genomic_DNA"/>
</dbReference>
<feature type="short sequence motif" description="'HIGH' region" evidence="10">
    <location>
        <begin position="101"/>
        <end position="111"/>
    </location>
</feature>
<evidence type="ECO:0000256" key="1">
    <source>
        <dbReference type="ARBA" id="ARBA00004496"/>
    </source>
</evidence>
<organism evidence="13 14">
    <name type="scientific">Ferroplasma acidiphilum</name>
    <dbReference type="NCBI Taxonomy" id="74969"/>
    <lineage>
        <taxon>Archaea</taxon>
        <taxon>Methanobacteriati</taxon>
        <taxon>Thermoplasmatota</taxon>
        <taxon>Thermoplasmata</taxon>
        <taxon>Thermoplasmatales</taxon>
        <taxon>Ferroplasmaceae</taxon>
        <taxon>Ferroplasma</taxon>
    </lineage>
</organism>
<dbReference type="GO" id="GO:0032991">
    <property type="term" value="C:protein-containing complex"/>
    <property type="evidence" value="ECO:0007669"/>
    <property type="project" value="UniProtKB-ARBA"/>
</dbReference>
<evidence type="ECO:0000256" key="7">
    <source>
        <dbReference type="ARBA" id="ARBA00022917"/>
    </source>
</evidence>
<dbReference type="Pfam" id="PF03950">
    <property type="entry name" value="tRNA-synt_1c_C"/>
    <property type="match status" value="1"/>
</dbReference>
<feature type="domain" description="Glutamyl/glutaminyl-tRNA synthetase class Ib anti-codon binding" evidence="12">
    <location>
        <begin position="402"/>
        <end position="472"/>
    </location>
</feature>
<accession>A0A1V0N2H2</accession>
<dbReference type="NCBIfam" id="NF003169">
    <property type="entry name" value="PRK04156.1"/>
    <property type="match status" value="1"/>
</dbReference>
<keyword evidence="3 10" id="KW-0963">Cytoplasm</keyword>
<dbReference type="NCBIfam" id="TIGR00463">
    <property type="entry name" value="gltX_arch"/>
    <property type="match status" value="1"/>
</dbReference>
<dbReference type="GO" id="GO:0043604">
    <property type="term" value="P:amide biosynthetic process"/>
    <property type="evidence" value="ECO:0007669"/>
    <property type="project" value="TreeGrafter"/>
</dbReference>
<evidence type="ECO:0000256" key="5">
    <source>
        <dbReference type="ARBA" id="ARBA00022741"/>
    </source>
</evidence>
<keyword evidence="5 10" id="KW-0547">Nucleotide-binding</keyword>
<dbReference type="InterPro" id="IPR000924">
    <property type="entry name" value="Glu/Gln-tRNA-synth"/>
</dbReference>
<dbReference type="HAMAP" id="MF_02076">
    <property type="entry name" value="Glu_tRNA_synth_type2"/>
    <property type="match status" value="1"/>
</dbReference>
<sequence length="547" mass="62737">MQQEIRKQVIKNAYMHGGKADISSVVGKLISINPDAKKDMKTLMGTIRKYVDEVNAMGADQLEEIVNTEYPDILIKEKKEERHELPDLPGVNGSVVMRMAPSPSGPLHIGHSRMAILNDEYVKRYGGKLILRIEDTNPGNIDPDAYTMIPEDLKWLGVDVTETVIQSSRMEFYYSEAKRMISEGYMYVIEENQQEFHDLKLKKVPVKERDADPSVNLEKFDKMISGHYSEGEAAVVMKTDINHPNPSIRDWIAFRINTTEHPLTGSKYSVYPTMNFSVSVDDHYLGLTHVIRGIDHLVNTEKQKYVFMYNNWKIPEYFHYGFITIPDTILKTTIIKEGIKSGKYSGWDDIRLGTLKALKKRGYNPETFRKYWVRSGMNKSNATFSWEIFDSMDREIIDYNTERYSFVPHPELISLQNAEPLKSHALLHPQRPDSGFREYSIPAQASVYFPGDEIDKINEGEVIRLKDLCVAVKKGNKLVYSNIEPEGRVKIIQWAPENSGDIQIFHPDGNIDKGKLEPLATEKRGVVQLERYGYVNLDGKNGYFLHK</sequence>
<dbReference type="PANTHER" id="PTHR43097:SF5">
    <property type="entry name" value="GLUTAMATE--TRNA LIGASE"/>
    <property type="match status" value="1"/>
</dbReference>
<comment type="similarity">
    <text evidence="2 10">Belongs to the class-I aminoacyl-tRNA synthetase family. Glutamate--tRNA ligase type 2 subfamily.</text>
</comment>
<dbReference type="InterPro" id="IPR011035">
    <property type="entry name" value="Ribosomal_bL25/Gln-tRNA_synth"/>
</dbReference>
<dbReference type="Gene3D" id="3.40.50.620">
    <property type="entry name" value="HUPs"/>
    <property type="match status" value="1"/>
</dbReference>
<comment type="function">
    <text evidence="10">Catalyzes the attachment of glutamate to tRNA(Glu) in a two-step reaction: glutamate is first activated by ATP to form Glu-AMP and then transferred to the acceptor end of tRNA(Glu).</text>
</comment>
<dbReference type="OrthoDB" id="10470at2157"/>
<protein>
    <recommendedName>
        <fullName evidence="10">Glutamate--tRNA ligase</fullName>
        <ecNumber evidence="10">6.1.1.17</ecNumber>
    </recommendedName>
    <alternativeName>
        <fullName evidence="10">Glutamyl-tRNA synthetase</fullName>
        <shortName evidence="10">GluRS</shortName>
    </alternativeName>
</protein>
<dbReference type="GO" id="GO:0006424">
    <property type="term" value="P:glutamyl-tRNA aminoacylation"/>
    <property type="evidence" value="ECO:0007669"/>
    <property type="project" value="UniProtKB-UniRule"/>
</dbReference>
<dbReference type="KEGG" id="fai:FAD_0370"/>
<evidence type="ECO:0000259" key="11">
    <source>
        <dbReference type="Pfam" id="PF00749"/>
    </source>
</evidence>
<evidence type="ECO:0000256" key="8">
    <source>
        <dbReference type="ARBA" id="ARBA00023146"/>
    </source>
</evidence>
<evidence type="ECO:0000256" key="9">
    <source>
        <dbReference type="ARBA" id="ARBA00048351"/>
    </source>
</evidence>
<dbReference type="GeneID" id="31675879"/>
<dbReference type="PROSITE" id="PS00178">
    <property type="entry name" value="AA_TRNA_LIGASE_I"/>
    <property type="match status" value="1"/>
</dbReference>
<keyword evidence="6 10" id="KW-0067">ATP-binding</keyword>
<evidence type="ECO:0000313" key="13">
    <source>
        <dbReference type="EMBL" id="ARD84291.1"/>
    </source>
</evidence>
<dbReference type="InterPro" id="IPR004526">
    <property type="entry name" value="Glu-tRNA-synth_arc/euk"/>
</dbReference>
<dbReference type="InterPro" id="IPR050132">
    <property type="entry name" value="Gln/Glu-tRNA_Ligase"/>
</dbReference>
<evidence type="ECO:0000256" key="6">
    <source>
        <dbReference type="ARBA" id="ARBA00022840"/>
    </source>
</evidence>
<dbReference type="AlphaFoldDB" id="A0A1V0N2H2"/>
<dbReference type="Gene3D" id="2.40.240.100">
    <property type="match status" value="1"/>
</dbReference>